<dbReference type="VEuPathDB" id="VectorBase:AMEM003500"/>
<organism evidence="1 2">
    <name type="scientific">Anopheles merus</name>
    <name type="common">Mosquito</name>
    <dbReference type="NCBI Taxonomy" id="30066"/>
    <lineage>
        <taxon>Eukaryota</taxon>
        <taxon>Metazoa</taxon>
        <taxon>Ecdysozoa</taxon>
        <taxon>Arthropoda</taxon>
        <taxon>Hexapoda</taxon>
        <taxon>Insecta</taxon>
        <taxon>Pterygota</taxon>
        <taxon>Neoptera</taxon>
        <taxon>Endopterygota</taxon>
        <taxon>Diptera</taxon>
        <taxon>Nematocera</taxon>
        <taxon>Culicoidea</taxon>
        <taxon>Culicidae</taxon>
        <taxon>Anophelinae</taxon>
        <taxon>Anopheles</taxon>
    </lineage>
</organism>
<evidence type="ECO:0000313" key="1">
    <source>
        <dbReference type="EnsemblMetazoa" id="AMEM003500-PA"/>
    </source>
</evidence>
<keyword evidence="2" id="KW-1185">Reference proteome</keyword>
<reference evidence="1" key="1">
    <citation type="submission" date="2020-05" db="UniProtKB">
        <authorList>
            <consortium name="EnsemblMetazoa"/>
        </authorList>
    </citation>
    <scope>IDENTIFICATION</scope>
    <source>
        <strain evidence="1">MAF</strain>
    </source>
</reference>
<dbReference type="AlphaFoldDB" id="A0A182UTS2"/>
<name>A0A182UTS2_ANOME</name>
<proteinExistence type="predicted"/>
<dbReference type="EnsemblMetazoa" id="AMEM003500-RA">
    <property type="protein sequence ID" value="AMEM003500-PA"/>
    <property type="gene ID" value="AMEM003500"/>
</dbReference>
<protein>
    <submittedName>
        <fullName evidence="1">Uncharacterized protein</fullName>
    </submittedName>
</protein>
<evidence type="ECO:0000313" key="2">
    <source>
        <dbReference type="Proteomes" id="UP000075903"/>
    </source>
</evidence>
<sequence length="114" mass="12844">MKLLGGVTGRPELRPPYWNLRLSAGFRIWNEHINVSSTDIIAPPFVSLSGSDHSRSHSRPWSGTSVGRMMRRICSIDCRSGLRPPWQQKIFSSTIAATGRQLKQSVNVFHILML</sequence>
<dbReference type="Proteomes" id="UP000075903">
    <property type="component" value="Unassembled WGS sequence"/>
</dbReference>
<accession>A0A182UTS2</accession>